<reference evidence="3 6" key="2">
    <citation type="submission" date="2016-10" db="EMBL/GenBank/DDBJ databases">
        <title>Hydorgenophaga sp. LPB0072 isolated from gastropod.</title>
        <authorList>
            <person name="Kim E."/>
            <person name="Yi H."/>
        </authorList>
    </citation>
    <scope>NUCLEOTIDE SEQUENCE [LARGE SCALE GENOMIC DNA]</scope>
    <source>
        <strain evidence="3 6">LPB0072</strain>
    </source>
</reference>
<sequence>MLTPTRPRSNAEFSHQHAGHCESGVASALMRHSGFDMSESMAFGLSSGLAFVYLPFVKLSGLPLIAYRTQPKSLIKGLRKPLGVDFSFETFSSPERGQARLDQLLAQGKVVGLQTSVYWLPYFPPEMRFHFNAHNLLVYGKEGDEYLISDPVFEAPVRCKVEDLNRSRFAKGVLAPKGLLYVMDRPPVQSEISPEALRKAIKKTCRGMLAPVPIAGVKGMRSLARRFEKLSDTEATTADFVGHMVRMQEEIGTGGAGFRFIYAAFLQEAAELAGNKAWAASADQLIEIGDGWRALALAIARMIRARDPMDTRKLAQMLRRQADAEEAFFRSLVKTTA</sequence>
<proteinExistence type="predicted"/>
<feature type="domain" description="DUF4872" evidence="2">
    <location>
        <begin position="162"/>
        <end position="332"/>
    </location>
</feature>
<accession>A0A167H046</accession>
<evidence type="ECO:0000313" key="5">
    <source>
        <dbReference type="Proteomes" id="UP000185657"/>
    </source>
</evidence>
<evidence type="ECO:0000313" key="4">
    <source>
        <dbReference type="EMBL" id="OAD40086.1"/>
    </source>
</evidence>
<organism evidence="3 6">
    <name type="scientific">Hydrogenophaga crassostreae</name>
    <dbReference type="NCBI Taxonomy" id="1763535"/>
    <lineage>
        <taxon>Bacteria</taxon>
        <taxon>Pseudomonadati</taxon>
        <taxon>Pseudomonadota</taxon>
        <taxon>Betaproteobacteria</taxon>
        <taxon>Burkholderiales</taxon>
        <taxon>Comamonadaceae</taxon>
        <taxon>Hydrogenophaga</taxon>
    </lineage>
</organism>
<dbReference type="AlphaFoldDB" id="A0A167H046"/>
<protein>
    <submittedName>
        <fullName evidence="3">Peptidase</fullName>
    </submittedName>
</protein>
<dbReference type="InterPro" id="IPR026935">
    <property type="entry name" value="BtrH_N"/>
</dbReference>
<dbReference type="EMBL" id="LVWD01000034">
    <property type="protein sequence ID" value="OAD40086.1"/>
    <property type="molecule type" value="Genomic_DNA"/>
</dbReference>
<reference evidence="4 5" key="1">
    <citation type="submission" date="2016-02" db="EMBL/GenBank/DDBJ databases">
        <title>Draft genome sequence of Hydrogenophaga sp. LPB0072.</title>
        <authorList>
            <person name="Shin S.-K."/>
            <person name="Yi H."/>
        </authorList>
    </citation>
    <scope>NUCLEOTIDE SEQUENCE [LARGE SCALE GENOMIC DNA]</scope>
    <source>
        <strain evidence="4 5">LPB0072</strain>
    </source>
</reference>
<keyword evidence="5" id="KW-1185">Reference proteome</keyword>
<dbReference type="Pfam" id="PF16169">
    <property type="entry name" value="DUF4872"/>
    <property type="match status" value="1"/>
</dbReference>
<dbReference type="Pfam" id="PF14399">
    <property type="entry name" value="BtrH_N"/>
    <property type="match status" value="1"/>
</dbReference>
<name>A0A167H046_9BURK</name>
<dbReference type="RefSeq" id="WP_066094208.1">
    <property type="nucleotide sequence ID" value="NZ_CP017476.1"/>
</dbReference>
<dbReference type="Proteomes" id="UP000185680">
    <property type="component" value="Chromosome"/>
</dbReference>
<dbReference type="EMBL" id="CP017476">
    <property type="protein sequence ID" value="AOW12901.1"/>
    <property type="molecule type" value="Genomic_DNA"/>
</dbReference>
<evidence type="ECO:0000313" key="6">
    <source>
        <dbReference type="Proteomes" id="UP000185680"/>
    </source>
</evidence>
<gene>
    <name evidence="3" type="ORF">LPB072_08650</name>
    <name evidence="4" type="ORF">LPB72_18145</name>
</gene>
<evidence type="ECO:0000259" key="1">
    <source>
        <dbReference type="Pfam" id="PF14399"/>
    </source>
</evidence>
<dbReference type="OrthoDB" id="4075615at2"/>
<dbReference type="Proteomes" id="UP000185657">
    <property type="component" value="Unassembled WGS sequence"/>
</dbReference>
<evidence type="ECO:0000259" key="2">
    <source>
        <dbReference type="Pfam" id="PF16169"/>
    </source>
</evidence>
<feature type="domain" description="Butirosin biosynthesis protein H N-terminal" evidence="1">
    <location>
        <begin position="20"/>
        <end position="151"/>
    </location>
</feature>
<dbReference type="STRING" id="1763535.LPB072_08650"/>
<dbReference type="InterPro" id="IPR032369">
    <property type="entry name" value="DUF4872"/>
</dbReference>
<dbReference type="KEGG" id="hyl:LPB072_08650"/>
<evidence type="ECO:0000313" key="3">
    <source>
        <dbReference type="EMBL" id="AOW12901.1"/>
    </source>
</evidence>